<reference evidence="1" key="1">
    <citation type="submission" date="2020-12" db="EMBL/GenBank/DDBJ databases">
        <title>Bacterial taxonomy.</title>
        <authorList>
            <person name="Pan X."/>
        </authorList>
    </citation>
    <scope>NUCLEOTIDE SEQUENCE</scope>
    <source>
        <strain evidence="1">M0105</strain>
    </source>
</reference>
<name>A0A8J7M7A3_9RHOB</name>
<dbReference type="RefSeq" id="WP_200610088.1">
    <property type="nucleotide sequence ID" value="NZ_JAEHHL010000007.1"/>
</dbReference>
<dbReference type="Proteomes" id="UP000655420">
    <property type="component" value="Unassembled WGS sequence"/>
</dbReference>
<protein>
    <submittedName>
        <fullName evidence="1">Uncharacterized protein</fullName>
    </submittedName>
</protein>
<evidence type="ECO:0000313" key="1">
    <source>
        <dbReference type="EMBL" id="MBK0399874.1"/>
    </source>
</evidence>
<keyword evidence="2" id="KW-1185">Reference proteome</keyword>
<evidence type="ECO:0000313" key="2">
    <source>
        <dbReference type="Proteomes" id="UP000655420"/>
    </source>
</evidence>
<sequence>MIELVFVACLLSAPDRCEEKALQFVDVSHMACLMGAQPQLAEWTESHPKWRIARWSCRIPGAKQRI</sequence>
<accession>A0A8J7M7A3</accession>
<gene>
    <name evidence="1" type="ORF">H0I76_11790</name>
</gene>
<proteinExistence type="predicted"/>
<organism evidence="1 2">
    <name type="scientific">Thermohalobaculum xanthum</name>
    <dbReference type="NCBI Taxonomy" id="2753746"/>
    <lineage>
        <taxon>Bacteria</taxon>
        <taxon>Pseudomonadati</taxon>
        <taxon>Pseudomonadota</taxon>
        <taxon>Alphaproteobacteria</taxon>
        <taxon>Rhodobacterales</taxon>
        <taxon>Paracoccaceae</taxon>
        <taxon>Thermohalobaculum</taxon>
    </lineage>
</organism>
<dbReference type="EMBL" id="JAEHHL010000007">
    <property type="protein sequence ID" value="MBK0399874.1"/>
    <property type="molecule type" value="Genomic_DNA"/>
</dbReference>
<comment type="caution">
    <text evidence="1">The sequence shown here is derived from an EMBL/GenBank/DDBJ whole genome shotgun (WGS) entry which is preliminary data.</text>
</comment>
<dbReference type="AlphaFoldDB" id="A0A8J7M7A3"/>